<evidence type="ECO:0000256" key="5">
    <source>
        <dbReference type="ARBA" id="ARBA00022692"/>
    </source>
</evidence>
<feature type="transmembrane region" description="Helical" evidence="10">
    <location>
        <begin position="210"/>
        <end position="235"/>
    </location>
</feature>
<reference evidence="11 12" key="1">
    <citation type="submission" date="2010-02" db="EMBL/GenBank/DDBJ databases">
        <authorList>
            <person name="Weinstock G."/>
            <person name="Sodergren E."/>
            <person name="Clifton S."/>
            <person name="Fulton L."/>
            <person name="Fulton B."/>
            <person name="Courtney L."/>
            <person name="Fronick C."/>
            <person name="Harrison M."/>
            <person name="Strong C."/>
            <person name="Farmer C."/>
            <person name="Delahaunty K."/>
            <person name="Markovic C."/>
            <person name="Hall O."/>
            <person name="Minx P."/>
            <person name="Tomlinson C."/>
            <person name="Mitreva M."/>
            <person name="Nelson J."/>
            <person name="Hou S."/>
            <person name="Wollam A."/>
            <person name="Pepin K.H."/>
            <person name="Johnson M."/>
            <person name="Bhonagiri V."/>
            <person name="Zhang X."/>
            <person name="Suruliraj S."/>
            <person name="Warren W."/>
            <person name="Chinwalla A."/>
            <person name="Mardis E.R."/>
            <person name="Wilson R.K."/>
        </authorList>
    </citation>
    <scope>NUCLEOTIDE SEQUENCE [LARGE SCALE GENOMIC DNA]</scope>
    <source>
        <strain evidence="11 12">DSM 2876</strain>
    </source>
</reference>
<feature type="transmembrane region" description="Helical" evidence="10">
    <location>
        <begin position="40"/>
        <end position="57"/>
    </location>
</feature>
<dbReference type="NCBIfam" id="TIGR01400">
    <property type="entry name" value="fliR"/>
    <property type="match status" value="1"/>
</dbReference>
<dbReference type="Proteomes" id="UP000006238">
    <property type="component" value="Unassembled WGS sequence"/>
</dbReference>
<dbReference type="GO" id="GO:0006605">
    <property type="term" value="P:protein targeting"/>
    <property type="evidence" value="ECO:0007669"/>
    <property type="project" value="UniProtKB-UniRule"/>
</dbReference>
<keyword evidence="7 10" id="KW-0472">Membrane</keyword>
<dbReference type="EMBL" id="ABWN01000033">
    <property type="protein sequence ID" value="EFF67982.1"/>
    <property type="molecule type" value="Genomic_DNA"/>
</dbReference>
<name>D4S192_9FIRM</name>
<feature type="transmembrane region" description="Helical" evidence="10">
    <location>
        <begin position="127"/>
        <end position="158"/>
    </location>
</feature>
<keyword evidence="6 10" id="KW-1133">Transmembrane helix</keyword>
<gene>
    <name evidence="11" type="primary">fliR</name>
    <name evidence="11" type="ORF">BUTYVIB_01862</name>
</gene>
<feature type="transmembrane region" description="Helical" evidence="10">
    <location>
        <begin position="77"/>
        <end position="101"/>
    </location>
</feature>
<organism evidence="11 12">
    <name type="scientific">Eshraghiella crossota DSM 2876</name>
    <dbReference type="NCBI Taxonomy" id="511680"/>
    <lineage>
        <taxon>Bacteria</taxon>
        <taxon>Bacillati</taxon>
        <taxon>Bacillota</taxon>
        <taxon>Clostridia</taxon>
        <taxon>Lachnospirales</taxon>
        <taxon>Lachnospiraceae</taxon>
        <taxon>Eshraghiella</taxon>
    </lineage>
</organism>
<dbReference type="RefSeq" id="WP_005603715.1">
    <property type="nucleotide sequence ID" value="NZ_GG663524.1"/>
</dbReference>
<evidence type="ECO:0000256" key="7">
    <source>
        <dbReference type="ARBA" id="ARBA00023136"/>
    </source>
</evidence>
<proteinExistence type="inferred from homology"/>
<comment type="function">
    <text evidence="1 10">Role in flagellar biosynthesis.</text>
</comment>
<evidence type="ECO:0000256" key="3">
    <source>
        <dbReference type="ARBA" id="ARBA00021717"/>
    </source>
</evidence>
<evidence type="ECO:0000256" key="4">
    <source>
        <dbReference type="ARBA" id="ARBA00022475"/>
    </source>
</evidence>
<dbReference type="eggNOG" id="COG1684">
    <property type="taxonomic scope" value="Bacteria"/>
</dbReference>
<dbReference type="GO" id="GO:0044780">
    <property type="term" value="P:bacterial-type flagellum assembly"/>
    <property type="evidence" value="ECO:0007669"/>
    <property type="project" value="UniProtKB-UniRule"/>
</dbReference>
<dbReference type="Pfam" id="PF01311">
    <property type="entry name" value="Bac_export_1"/>
    <property type="match status" value="1"/>
</dbReference>
<keyword evidence="5 10" id="KW-0812">Transmembrane</keyword>
<comment type="caution">
    <text evidence="11">The sequence shown here is derived from an EMBL/GenBank/DDBJ whole genome shotgun (WGS) entry which is preliminary data.</text>
</comment>
<evidence type="ECO:0000256" key="2">
    <source>
        <dbReference type="ARBA" id="ARBA00009772"/>
    </source>
</evidence>
<dbReference type="STRING" id="45851.BHV86_09020"/>
<evidence type="ECO:0000256" key="10">
    <source>
        <dbReference type="RuleBase" id="RU362071"/>
    </source>
</evidence>
<evidence type="ECO:0000256" key="6">
    <source>
        <dbReference type="ARBA" id="ARBA00022989"/>
    </source>
</evidence>
<evidence type="ECO:0000313" key="11">
    <source>
        <dbReference type="EMBL" id="EFF67982.1"/>
    </source>
</evidence>
<keyword evidence="11" id="KW-0282">Flagellum</keyword>
<keyword evidence="8 10" id="KW-0975">Bacterial flagellum</keyword>
<dbReference type="HOGENOM" id="CLU_063626_2_1_9"/>
<protein>
    <recommendedName>
        <fullName evidence="3 9">Flagellar biosynthetic protein FliR</fullName>
    </recommendedName>
</protein>
<keyword evidence="12" id="KW-1185">Reference proteome</keyword>
<keyword evidence="4 10" id="KW-1003">Cell membrane</keyword>
<keyword evidence="11" id="KW-0969">Cilium</keyword>
<evidence type="ECO:0000313" key="12">
    <source>
        <dbReference type="Proteomes" id="UP000006238"/>
    </source>
</evidence>
<dbReference type="AlphaFoldDB" id="D4S192"/>
<dbReference type="PANTHER" id="PTHR30065">
    <property type="entry name" value="FLAGELLAR BIOSYNTHETIC PROTEIN FLIR"/>
    <property type="match status" value="1"/>
</dbReference>
<dbReference type="GeneID" id="98917996"/>
<keyword evidence="11" id="KW-0966">Cell projection</keyword>
<feature type="transmembrane region" description="Helical" evidence="10">
    <location>
        <begin position="6"/>
        <end position="28"/>
    </location>
</feature>
<dbReference type="PANTHER" id="PTHR30065:SF1">
    <property type="entry name" value="SURFACE PRESENTATION OF ANTIGENS PROTEIN SPAR"/>
    <property type="match status" value="1"/>
</dbReference>
<evidence type="ECO:0000256" key="8">
    <source>
        <dbReference type="ARBA" id="ARBA00023143"/>
    </source>
</evidence>
<dbReference type="PRINTS" id="PR00953">
    <property type="entry name" value="TYPE3IMRPROT"/>
</dbReference>
<feature type="transmembrane region" description="Helical" evidence="10">
    <location>
        <begin position="178"/>
        <end position="203"/>
    </location>
</feature>
<evidence type="ECO:0000256" key="9">
    <source>
        <dbReference type="NCBIfam" id="TIGR01400"/>
    </source>
</evidence>
<comment type="subcellular location">
    <subcellularLocation>
        <location evidence="10">Cell membrane</location>
        <topology evidence="10">Multi-pass membrane protein</topology>
    </subcellularLocation>
    <subcellularLocation>
        <location evidence="10">Bacterial flagellum basal body</location>
    </subcellularLocation>
</comment>
<dbReference type="InterPro" id="IPR002010">
    <property type="entry name" value="T3SS_IM_R"/>
</dbReference>
<evidence type="ECO:0000256" key="1">
    <source>
        <dbReference type="ARBA" id="ARBA00002578"/>
    </source>
</evidence>
<dbReference type="GO" id="GO:0005886">
    <property type="term" value="C:plasma membrane"/>
    <property type="evidence" value="ECO:0007669"/>
    <property type="project" value="UniProtKB-SubCell"/>
</dbReference>
<dbReference type="GO" id="GO:0009425">
    <property type="term" value="C:bacterial-type flagellum basal body"/>
    <property type="evidence" value="ECO:0007669"/>
    <property type="project" value="UniProtKB-SubCell"/>
</dbReference>
<sequence length="258" mass="28459">MFNYEVALNYWEVFLLILVRIASFVYTAPFFNMANTPQRTKLGLAFFISLIVFTLVPDRTLEYSSILEYAILVIKESVVGLLLGFSCMVCVQTITFAGNIIDSNIGLSMASEYDPTLRDQTTVSGTLYYYTVFLLLMVSGLYQFLISAIVDTYTIIPINGLSVNPSLYSSVVTLVSDYFIIGFRIALPVFVSLLIVNCVLGILAKVASQLNMFAVGIQIKILAGLVIMFVTVGLLPQIANFIYQNIKAAVKLIAGGLR</sequence>
<dbReference type="InterPro" id="IPR006303">
    <property type="entry name" value="FliR"/>
</dbReference>
<comment type="similarity">
    <text evidence="2 10">Belongs to the FliR/MopE/SpaR family.</text>
</comment>
<accession>D4S192</accession>